<dbReference type="OrthoDB" id="416553at2759"/>
<sequence length="285" mass="33040">MKEIGIANLPNLKHKIHTEKGIRFNMAVAGSHGLGKTTFINNFLGQIVFKEHFNTKIIQESCRIETTNLDLEEENLKIRMDLTKIDGIGDCVNNSNVTQPIREFLLQKYDEYSAQFDNKVKSEIEDPRIHLCIYFLEPVNYLKQSDVDAMTAISEYCTIIPVVAKSDLLVPEEINEIRRLISTTFSNHESYFISCTTDCSEIKEYNWGVVKRDNFDFHKLRQDVLEKETLGYYEETEFLYDTYRINILAGKVVNGQSLLTKLNGKQHELDEIKERISRKKKILGE</sequence>
<name>A0A1Y1S5U9_9MICR</name>
<reference evidence="2 3" key="1">
    <citation type="journal article" date="2017" name="Environ. Microbiol.">
        <title>Decay of the glycolytic pathway and adaptation to intranuclear parasitism within Enterocytozoonidae microsporidia.</title>
        <authorList>
            <person name="Wiredu Boakye D."/>
            <person name="Jaroenlak P."/>
            <person name="Prachumwat A."/>
            <person name="Williams T.A."/>
            <person name="Bateman K.S."/>
            <person name="Itsathitphaisarn O."/>
            <person name="Sritunyalucksana K."/>
            <person name="Paszkiewicz K.H."/>
            <person name="Moore K.A."/>
            <person name="Stentiford G.D."/>
            <person name="Williams B.A."/>
        </authorList>
    </citation>
    <scope>NUCLEOTIDE SEQUENCE [LARGE SCALE GENOMIC DNA]</scope>
    <source>
        <strain evidence="2 3">GB1</strain>
    </source>
</reference>
<dbReference type="InterPro" id="IPR030379">
    <property type="entry name" value="G_SEPTIN_dom"/>
</dbReference>
<keyword evidence="3" id="KW-1185">Reference proteome</keyword>
<dbReference type="PROSITE" id="PS51719">
    <property type="entry name" value="G_SEPTIN"/>
    <property type="match status" value="1"/>
</dbReference>
<evidence type="ECO:0000313" key="3">
    <source>
        <dbReference type="Proteomes" id="UP000192639"/>
    </source>
</evidence>
<dbReference type="EMBL" id="LWDP01000047">
    <property type="protein sequence ID" value="ORD93797.1"/>
    <property type="molecule type" value="Genomic_DNA"/>
</dbReference>
<dbReference type="Proteomes" id="UP000192639">
    <property type="component" value="Unassembled WGS sequence"/>
</dbReference>
<gene>
    <name evidence="2" type="primary">SPN4</name>
    <name evidence="2" type="ORF">ECANGB1_1536</name>
</gene>
<proteinExistence type="predicted"/>
<dbReference type="Pfam" id="PF00735">
    <property type="entry name" value="Septin"/>
    <property type="match status" value="1"/>
</dbReference>
<feature type="domain" description="Septin-type G" evidence="1">
    <location>
        <begin position="20"/>
        <end position="285"/>
    </location>
</feature>
<organism evidence="2 3">
    <name type="scientific">Enterospora canceri</name>
    <dbReference type="NCBI Taxonomy" id="1081671"/>
    <lineage>
        <taxon>Eukaryota</taxon>
        <taxon>Fungi</taxon>
        <taxon>Fungi incertae sedis</taxon>
        <taxon>Microsporidia</taxon>
        <taxon>Enterocytozoonidae</taxon>
        <taxon>Enterospora</taxon>
    </lineage>
</organism>
<dbReference type="PANTHER" id="PTHR18884">
    <property type="entry name" value="SEPTIN"/>
    <property type="match status" value="1"/>
</dbReference>
<dbReference type="GO" id="GO:0005525">
    <property type="term" value="F:GTP binding"/>
    <property type="evidence" value="ECO:0007669"/>
    <property type="project" value="InterPro"/>
</dbReference>
<dbReference type="InterPro" id="IPR027417">
    <property type="entry name" value="P-loop_NTPase"/>
</dbReference>
<evidence type="ECO:0000259" key="1">
    <source>
        <dbReference type="PROSITE" id="PS51719"/>
    </source>
</evidence>
<comment type="caution">
    <text evidence="2">The sequence shown here is derived from an EMBL/GenBank/DDBJ whole genome shotgun (WGS) entry which is preliminary data.</text>
</comment>
<dbReference type="Gene3D" id="3.40.50.300">
    <property type="entry name" value="P-loop containing nucleotide triphosphate hydrolases"/>
    <property type="match status" value="1"/>
</dbReference>
<dbReference type="SUPFAM" id="SSF52540">
    <property type="entry name" value="P-loop containing nucleoside triphosphate hydrolases"/>
    <property type="match status" value="1"/>
</dbReference>
<protein>
    <submittedName>
        <fullName evidence="2">SPN4</fullName>
    </submittedName>
</protein>
<dbReference type="AlphaFoldDB" id="A0A1Y1S5U9"/>
<evidence type="ECO:0000313" key="2">
    <source>
        <dbReference type="EMBL" id="ORD93797.1"/>
    </source>
</evidence>
<dbReference type="VEuPathDB" id="MicrosporidiaDB:ECANGB1_1536"/>
<accession>A0A1Y1S5U9</accession>